<gene>
    <name evidence="3" type="ORF">AHMF7605_13780</name>
</gene>
<name>A0A2T2YG85_9BACT</name>
<dbReference type="RefSeq" id="WP_106930226.1">
    <property type="nucleotide sequence ID" value="NZ_PYFT01000001.1"/>
</dbReference>
<dbReference type="EMBL" id="PYFT01000001">
    <property type="protein sequence ID" value="PSR54502.1"/>
    <property type="molecule type" value="Genomic_DNA"/>
</dbReference>
<proteinExistence type="predicted"/>
<feature type="signal peptide" evidence="1">
    <location>
        <begin position="1"/>
        <end position="20"/>
    </location>
</feature>
<dbReference type="InterPro" id="IPR025665">
    <property type="entry name" value="Beta-barrel_OMP_2"/>
</dbReference>
<evidence type="ECO:0000313" key="3">
    <source>
        <dbReference type="EMBL" id="PSR54502.1"/>
    </source>
</evidence>
<evidence type="ECO:0000259" key="2">
    <source>
        <dbReference type="Pfam" id="PF13568"/>
    </source>
</evidence>
<keyword evidence="1" id="KW-0732">Signal</keyword>
<feature type="domain" description="Outer membrane protein beta-barrel" evidence="2">
    <location>
        <begin position="60"/>
        <end position="203"/>
    </location>
</feature>
<evidence type="ECO:0000256" key="1">
    <source>
        <dbReference type="SAM" id="SignalP"/>
    </source>
</evidence>
<feature type="chain" id="PRO_5015432069" evidence="1">
    <location>
        <begin position="21"/>
        <end position="235"/>
    </location>
</feature>
<evidence type="ECO:0000313" key="4">
    <source>
        <dbReference type="Proteomes" id="UP000240357"/>
    </source>
</evidence>
<reference evidence="3 4" key="1">
    <citation type="submission" date="2018-03" db="EMBL/GenBank/DDBJ databases">
        <title>Adhaeribacter sp. HMF7605 Genome sequencing and assembly.</title>
        <authorList>
            <person name="Kang H."/>
            <person name="Kang J."/>
            <person name="Cha I."/>
            <person name="Kim H."/>
            <person name="Joh K."/>
        </authorList>
    </citation>
    <scope>NUCLEOTIDE SEQUENCE [LARGE SCALE GENOMIC DNA]</scope>
    <source>
        <strain evidence="3 4">HMF7605</strain>
    </source>
</reference>
<protein>
    <submittedName>
        <fullName evidence="3">PorT family protein</fullName>
    </submittedName>
</protein>
<dbReference type="Pfam" id="PF13568">
    <property type="entry name" value="OMP_b-brl_2"/>
    <property type="match status" value="1"/>
</dbReference>
<dbReference type="AlphaFoldDB" id="A0A2T2YG85"/>
<dbReference type="OrthoDB" id="1160354at2"/>
<sequence>MMKQKVQTGFILGMVFLSIAAFGQTKGSEFKKISDPKKTTKTYLDLMVNVVSTNLNYGGSNSSLADYKKSANGIQAGASFQAGITPGVSLVSELYFIKKGGKLKANNPLSDKESSIRLNTIELPLLARFHFGKFYMNAGPSLAYNLSGNKKIANLSTKLTFENSSEAFKRLDAGIQMGGGIEFPLKQRRISLDVRYSHGLTNIAYDQEIYNRALMISVHFSRPWKTNPLGSNRNS</sequence>
<comment type="caution">
    <text evidence="3">The sequence shown here is derived from an EMBL/GenBank/DDBJ whole genome shotgun (WGS) entry which is preliminary data.</text>
</comment>
<keyword evidence="4" id="KW-1185">Reference proteome</keyword>
<organism evidence="3 4">
    <name type="scientific">Adhaeribacter arboris</name>
    <dbReference type="NCBI Taxonomy" id="2072846"/>
    <lineage>
        <taxon>Bacteria</taxon>
        <taxon>Pseudomonadati</taxon>
        <taxon>Bacteroidota</taxon>
        <taxon>Cytophagia</taxon>
        <taxon>Cytophagales</taxon>
        <taxon>Hymenobacteraceae</taxon>
        <taxon>Adhaeribacter</taxon>
    </lineage>
</organism>
<accession>A0A2T2YG85</accession>
<dbReference type="Proteomes" id="UP000240357">
    <property type="component" value="Unassembled WGS sequence"/>
</dbReference>